<evidence type="ECO:0000313" key="2">
    <source>
        <dbReference type="EMBL" id="ETM48059.1"/>
    </source>
</evidence>
<dbReference type="InterPro" id="IPR021109">
    <property type="entry name" value="Peptidase_aspartic_dom_sf"/>
</dbReference>
<dbReference type="AlphaFoldDB" id="W2NK47"/>
<feature type="transmembrane region" description="Helical" evidence="1">
    <location>
        <begin position="195"/>
        <end position="213"/>
    </location>
</feature>
<gene>
    <name evidence="2" type="ORF">L914_07363</name>
</gene>
<evidence type="ECO:0000256" key="1">
    <source>
        <dbReference type="SAM" id="Phobius"/>
    </source>
</evidence>
<keyword evidence="1" id="KW-0812">Transmembrane</keyword>
<keyword evidence="1" id="KW-1133">Transmembrane helix</keyword>
<reference evidence="2" key="1">
    <citation type="submission" date="2013-11" db="EMBL/GenBank/DDBJ databases">
        <title>The Genome Sequence of Phytophthora parasitica IAC_01/95.</title>
        <authorList>
            <consortium name="The Broad Institute Genomics Platform"/>
            <person name="Russ C."/>
            <person name="Tyler B."/>
            <person name="Panabieres F."/>
            <person name="Shan W."/>
            <person name="Tripathy S."/>
            <person name="Grunwald N."/>
            <person name="Machado M."/>
            <person name="Johnson C.S."/>
            <person name="Arredondo F."/>
            <person name="Hong C."/>
            <person name="Coffey M."/>
            <person name="Young S.K."/>
            <person name="Zeng Q."/>
            <person name="Gargeya S."/>
            <person name="Fitzgerald M."/>
            <person name="Abouelleil A."/>
            <person name="Alvarado L."/>
            <person name="Chapman S.B."/>
            <person name="Gainer-Dewar J."/>
            <person name="Goldberg J."/>
            <person name="Griggs A."/>
            <person name="Gujja S."/>
            <person name="Hansen M."/>
            <person name="Howarth C."/>
            <person name="Imamovic A."/>
            <person name="Ireland A."/>
            <person name="Larimer J."/>
            <person name="McCowan C."/>
            <person name="Murphy C."/>
            <person name="Pearson M."/>
            <person name="Poon T.W."/>
            <person name="Priest M."/>
            <person name="Roberts A."/>
            <person name="Saif S."/>
            <person name="Shea T."/>
            <person name="Sykes S."/>
            <person name="Wortman J."/>
            <person name="Nusbaum C."/>
            <person name="Birren B."/>
        </authorList>
    </citation>
    <scope>NUCLEOTIDE SEQUENCE [LARGE SCALE GENOMIC DNA]</scope>
    <source>
        <strain evidence="2">IAC_01/95</strain>
    </source>
</reference>
<proteinExistence type="predicted"/>
<accession>W2NK47</accession>
<name>W2NK47_PHYNI</name>
<dbReference type="SUPFAM" id="SSF50630">
    <property type="entry name" value="Acid proteases"/>
    <property type="match status" value="1"/>
</dbReference>
<organism evidence="2">
    <name type="scientific">Phytophthora nicotianae</name>
    <name type="common">Potato buckeye rot agent</name>
    <name type="synonym">Phytophthora parasitica</name>
    <dbReference type="NCBI Taxonomy" id="4792"/>
    <lineage>
        <taxon>Eukaryota</taxon>
        <taxon>Sar</taxon>
        <taxon>Stramenopiles</taxon>
        <taxon>Oomycota</taxon>
        <taxon>Peronosporomycetes</taxon>
        <taxon>Peronosporales</taxon>
        <taxon>Peronosporaceae</taxon>
        <taxon>Phytophthora</taxon>
    </lineage>
</organism>
<dbReference type="EMBL" id="KI692532">
    <property type="protein sequence ID" value="ETM48059.1"/>
    <property type="molecule type" value="Genomic_DNA"/>
</dbReference>
<protein>
    <submittedName>
        <fullName evidence="2">Uncharacterized protein</fullName>
    </submittedName>
</protein>
<dbReference type="VEuPathDB" id="FungiDB:PPTG_10549"/>
<sequence>MPEVRRDALAAVTQALPQCKKAKKARTKRLGELLPTADRTVLVNGVLELPYCPDSGSDHTVIGQSHWKQLLALDPEVQVEQLEAPVHSQTFGDNKVTAVQKAMLQVRIHTAVGPVEPMGLVGVLIVDCDDDEFIVGNDLLRLLGINVNRQLEQLASRGDDELAGDPIHLEADEVPVRVNDFPQVTMWPFLLRWRLLLIVLWIVVFHWMTWINYAQLCMRMTFGDWSYARILRQRYRRWK</sequence>
<dbReference type="Proteomes" id="UP000054532">
    <property type="component" value="Unassembled WGS sequence"/>
</dbReference>
<keyword evidence="1" id="KW-0472">Membrane</keyword>